<sequence length="51" mass="5591">MSACEDNHEFFGEDNETDVDQGVGKKRSASERSSTDIPPAAKKKQAHRADV</sequence>
<reference evidence="3" key="1">
    <citation type="submission" date="2018-11" db="EMBL/GenBank/DDBJ databases">
        <authorList>
            <consortium name="Genoscope - CEA"/>
            <person name="William W."/>
        </authorList>
    </citation>
    <scope>NUCLEOTIDE SEQUENCE</scope>
</reference>
<dbReference type="AlphaFoldDB" id="A0A3P5YK53"/>
<protein>
    <submittedName>
        <fullName evidence="2">Uncharacterized protein</fullName>
    </submittedName>
</protein>
<organism evidence="3">
    <name type="scientific">Brassica campestris</name>
    <name type="common">Field mustard</name>
    <dbReference type="NCBI Taxonomy" id="3711"/>
    <lineage>
        <taxon>Eukaryota</taxon>
        <taxon>Viridiplantae</taxon>
        <taxon>Streptophyta</taxon>
        <taxon>Embryophyta</taxon>
        <taxon>Tracheophyta</taxon>
        <taxon>Spermatophyta</taxon>
        <taxon>Magnoliopsida</taxon>
        <taxon>eudicotyledons</taxon>
        <taxon>Gunneridae</taxon>
        <taxon>Pentapetalae</taxon>
        <taxon>rosids</taxon>
        <taxon>malvids</taxon>
        <taxon>Brassicales</taxon>
        <taxon>Brassicaceae</taxon>
        <taxon>Brassiceae</taxon>
        <taxon>Brassica</taxon>
    </lineage>
</organism>
<evidence type="ECO:0000256" key="1">
    <source>
        <dbReference type="SAM" id="MobiDB-lite"/>
    </source>
</evidence>
<gene>
    <name evidence="3" type="ORF">BRAA09T38812Z</name>
    <name evidence="2" type="ORF">BRAPAZ1V2_A09P43660.2</name>
</gene>
<accession>A0A3P5YK53</accession>
<proteinExistence type="predicted"/>
<evidence type="ECO:0000313" key="3">
    <source>
        <dbReference type="EMBL" id="VDC61201.1"/>
    </source>
</evidence>
<feature type="compositionally biased region" description="Basic and acidic residues" evidence="1">
    <location>
        <begin position="1"/>
        <end position="11"/>
    </location>
</feature>
<name>A0A3P5YK53_BRACM</name>
<dbReference type="EMBL" id="LR031568">
    <property type="protein sequence ID" value="VDC61201.1"/>
    <property type="molecule type" value="Genomic_DNA"/>
</dbReference>
<dbReference type="Gramene" id="A09p43660.2_BraZ1">
    <property type="protein sequence ID" value="A09p43660.2_BraZ1.CDS.1"/>
    <property type="gene ID" value="A09g43660.2_BraZ1"/>
</dbReference>
<feature type="compositionally biased region" description="Basic residues" evidence="1">
    <location>
        <begin position="41"/>
        <end position="51"/>
    </location>
</feature>
<evidence type="ECO:0000313" key="2">
    <source>
        <dbReference type="EMBL" id="CAG7863899.1"/>
    </source>
</evidence>
<dbReference type="EMBL" id="LS974625">
    <property type="protein sequence ID" value="CAG7863899.1"/>
    <property type="molecule type" value="Genomic_DNA"/>
</dbReference>
<feature type="region of interest" description="Disordered" evidence="1">
    <location>
        <begin position="1"/>
        <end position="51"/>
    </location>
</feature>
<dbReference type="Proteomes" id="UP000694005">
    <property type="component" value="Chromosome A09"/>
</dbReference>